<dbReference type="Pfam" id="PF07963">
    <property type="entry name" value="N_methyl"/>
    <property type="match status" value="1"/>
</dbReference>
<keyword evidence="1" id="KW-0812">Transmembrane</keyword>
<keyword evidence="1" id="KW-1133">Transmembrane helix</keyword>
<dbReference type="KEGG" id="afr:AFE_0970"/>
<dbReference type="PaxDb" id="243159-AFE_0970"/>
<reference evidence="2 3" key="1">
    <citation type="journal article" date="2008" name="BMC Genomics">
        <title>Acidithiobacillus ferrooxidans metabolism: from genome sequence to industrial applications.</title>
        <authorList>
            <person name="Valdes J."/>
            <person name="Pedroso I."/>
            <person name="Quatrini R."/>
            <person name="Dodson R.J."/>
            <person name="Tettelin H."/>
            <person name="Blake R.II."/>
            <person name="Eisen J.A."/>
            <person name="Holmes D.S."/>
        </authorList>
    </citation>
    <scope>NUCLEOTIDE SEQUENCE [LARGE SCALE GENOMIC DNA]</scope>
    <source>
        <strain evidence="3">ATCC 23270 / DSM 14882 / CIP 104768 / NCIMB 8455</strain>
    </source>
</reference>
<organism evidence="2 3">
    <name type="scientific">Acidithiobacillus ferrooxidans (strain ATCC 23270 / DSM 14882 / CIP 104768 / NCIMB 8455)</name>
    <name type="common">Ferrobacillus ferrooxidans (strain ATCC 23270)</name>
    <dbReference type="NCBI Taxonomy" id="243159"/>
    <lineage>
        <taxon>Bacteria</taxon>
        <taxon>Pseudomonadati</taxon>
        <taxon>Pseudomonadota</taxon>
        <taxon>Acidithiobacillia</taxon>
        <taxon>Acidithiobacillales</taxon>
        <taxon>Acidithiobacillaceae</taxon>
        <taxon>Acidithiobacillus</taxon>
    </lineage>
</organism>
<dbReference type="EMBL" id="CP001219">
    <property type="protein sequence ID" value="ACK80286.1"/>
    <property type="molecule type" value="Genomic_DNA"/>
</dbReference>
<evidence type="ECO:0000313" key="3">
    <source>
        <dbReference type="Proteomes" id="UP000001362"/>
    </source>
</evidence>
<dbReference type="Proteomes" id="UP000001362">
    <property type="component" value="Chromosome"/>
</dbReference>
<dbReference type="STRING" id="243159.AFE_0970"/>
<dbReference type="HOGENOM" id="CLU_1754866_0_0_6"/>
<dbReference type="AlphaFoldDB" id="B7J7E6"/>
<evidence type="ECO:0000313" key="2">
    <source>
        <dbReference type="EMBL" id="ACK80286.1"/>
    </source>
</evidence>
<keyword evidence="3" id="KW-1185">Reference proteome</keyword>
<protein>
    <submittedName>
        <fullName evidence="2">Type IV pilin, putative</fullName>
    </submittedName>
</protein>
<gene>
    <name evidence="2" type="ordered locus">AFE_0970</name>
</gene>
<keyword evidence="1" id="KW-0472">Membrane</keyword>
<sequence length="166" mass="17156">MQSTMRRLAMHSPQQPEQGFTLIETMIALAIFAIGSLGILAILMTGFSTSAEGNNLTGGYQIAQNAVGLIRANGSNALQFNGAAVSNTGTITVPGSANTVVAQAISSWRNMLYPPGLPPAFPSASGSITVLSQQGNGMCPCTATVSVSWLLNGTPETYSVQTIVGY</sequence>
<accession>B7J7E6</accession>
<feature type="transmembrane region" description="Helical" evidence="1">
    <location>
        <begin position="21"/>
        <end position="47"/>
    </location>
</feature>
<dbReference type="InterPro" id="IPR012902">
    <property type="entry name" value="N_methyl_site"/>
</dbReference>
<proteinExistence type="predicted"/>
<dbReference type="NCBIfam" id="TIGR02532">
    <property type="entry name" value="IV_pilin_GFxxxE"/>
    <property type="match status" value="1"/>
</dbReference>
<evidence type="ECO:0000256" key="1">
    <source>
        <dbReference type="SAM" id="Phobius"/>
    </source>
</evidence>
<dbReference type="PROSITE" id="PS00409">
    <property type="entry name" value="PROKAR_NTER_METHYL"/>
    <property type="match status" value="1"/>
</dbReference>
<name>B7J7E6_ACIF2</name>
<dbReference type="eggNOG" id="COG4967">
    <property type="taxonomic scope" value="Bacteria"/>
</dbReference>